<proteinExistence type="predicted"/>
<evidence type="ECO:0000313" key="2">
    <source>
        <dbReference type="WBParaSite" id="PEQ_0001342701-mRNA-1"/>
    </source>
</evidence>
<name>A0A914S515_PAREQ</name>
<protein>
    <submittedName>
        <fullName evidence="2">Uncharacterized protein</fullName>
    </submittedName>
</protein>
<reference evidence="2" key="1">
    <citation type="submission" date="2022-11" db="UniProtKB">
        <authorList>
            <consortium name="WormBaseParasite"/>
        </authorList>
    </citation>
    <scope>IDENTIFICATION</scope>
</reference>
<sequence length="43" mass="4514">MSAVLLTSCIVADSDGERSKTTTVMSLIFDESHSSAVLVLSDP</sequence>
<evidence type="ECO:0000313" key="1">
    <source>
        <dbReference type="Proteomes" id="UP000887564"/>
    </source>
</evidence>
<dbReference type="WBParaSite" id="PEQ_0001342701-mRNA-1">
    <property type="protein sequence ID" value="PEQ_0001342701-mRNA-1"/>
    <property type="gene ID" value="PEQ_0001342701"/>
</dbReference>
<organism evidence="1 2">
    <name type="scientific">Parascaris equorum</name>
    <name type="common">Equine roundworm</name>
    <dbReference type="NCBI Taxonomy" id="6256"/>
    <lineage>
        <taxon>Eukaryota</taxon>
        <taxon>Metazoa</taxon>
        <taxon>Ecdysozoa</taxon>
        <taxon>Nematoda</taxon>
        <taxon>Chromadorea</taxon>
        <taxon>Rhabditida</taxon>
        <taxon>Spirurina</taxon>
        <taxon>Ascaridomorpha</taxon>
        <taxon>Ascaridoidea</taxon>
        <taxon>Ascarididae</taxon>
        <taxon>Parascaris</taxon>
    </lineage>
</organism>
<dbReference type="AlphaFoldDB" id="A0A914S515"/>
<dbReference type="Proteomes" id="UP000887564">
    <property type="component" value="Unplaced"/>
</dbReference>
<keyword evidence="1" id="KW-1185">Reference proteome</keyword>
<accession>A0A914S515</accession>